<proteinExistence type="predicted"/>
<reference evidence="2 3" key="1">
    <citation type="submission" date="2016-10" db="EMBL/GenBank/DDBJ databases">
        <authorList>
            <person name="de Groot N.N."/>
        </authorList>
    </citation>
    <scope>NUCLEOTIDE SEQUENCE [LARGE SCALE GENOMIC DNA]</scope>
    <source>
        <strain evidence="2 3">DSM 23142</strain>
    </source>
</reference>
<dbReference type="AlphaFoldDB" id="A0A1G7XXT1"/>
<evidence type="ECO:0000256" key="1">
    <source>
        <dbReference type="SAM" id="MobiDB-lite"/>
    </source>
</evidence>
<name>A0A1G7XXT1_9MICO</name>
<keyword evidence="3" id="KW-1185">Reference proteome</keyword>
<organism evidence="2 3">
    <name type="scientific">Microbacterium pygmaeum</name>
    <dbReference type="NCBI Taxonomy" id="370764"/>
    <lineage>
        <taxon>Bacteria</taxon>
        <taxon>Bacillati</taxon>
        <taxon>Actinomycetota</taxon>
        <taxon>Actinomycetes</taxon>
        <taxon>Micrococcales</taxon>
        <taxon>Microbacteriaceae</taxon>
        <taxon>Microbacterium</taxon>
    </lineage>
</organism>
<feature type="region of interest" description="Disordered" evidence="1">
    <location>
        <begin position="1"/>
        <end position="21"/>
    </location>
</feature>
<evidence type="ECO:0000313" key="2">
    <source>
        <dbReference type="EMBL" id="SDG88994.1"/>
    </source>
</evidence>
<dbReference type="Proteomes" id="UP000199009">
    <property type="component" value="Chromosome I"/>
</dbReference>
<dbReference type="RefSeq" id="WP_091488412.1">
    <property type="nucleotide sequence ID" value="NZ_LT629692.1"/>
</dbReference>
<protein>
    <submittedName>
        <fullName evidence="2">Uncharacterized protein</fullName>
    </submittedName>
</protein>
<dbReference type="OrthoDB" id="4247857at2"/>
<sequence>MSSEYRLGGDDDALSDDDDGGVHAADAGKLTAMSTFSRIPLNYYVGQEHILEDKYAEIPPQIGNGVEISGKYYRITDVWTASVHNPLSERTASVFLEEVERPADLL</sequence>
<dbReference type="EMBL" id="LT629692">
    <property type="protein sequence ID" value="SDG88994.1"/>
    <property type="molecule type" value="Genomic_DNA"/>
</dbReference>
<gene>
    <name evidence="2" type="ORF">SAMN04489810_1573</name>
</gene>
<feature type="compositionally biased region" description="Acidic residues" evidence="1">
    <location>
        <begin position="10"/>
        <end position="19"/>
    </location>
</feature>
<evidence type="ECO:0000313" key="3">
    <source>
        <dbReference type="Proteomes" id="UP000199009"/>
    </source>
</evidence>
<accession>A0A1G7XXT1</accession>